<dbReference type="STRING" id="1908237.BEN47_13520"/>
<proteinExistence type="predicted"/>
<name>A0A1G1T5G0_9BACT</name>
<dbReference type="EMBL" id="MDZB01000099">
    <property type="protein sequence ID" value="OGX86115.1"/>
    <property type="molecule type" value="Genomic_DNA"/>
</dbReference>
<dbReference type="PROSITE" id="PS51257">
    <property type="entry name" value="PROKAR_LIPOPROTEIN"/>
    <property type="match status" value="1"/>
</dbReference>
<evidence type="ECO:0000313" key="2">
    <source>
        <dbReference type="Proteomes" id="UP000176294"/>
    </source>
</evidence>
<protein>
    <submittedName>
        <fullName evidence="1">Uncharacterized protein</fullName>
    </submittedName>
</protein>
<organism evidence="1 2">
    <name type="scientific">Hymenobacter lapidarius</name>
    <dbReference type="NCBI Taxonomy" id="1908237"/>
    <lineage>
        <taxon>Bacteria</taxon>
        <taxon>Pseudomonadati</taxon>
        <taxon>Bacteroidota</taxon>
        <taxon>Cytophagia</taxon>
        <taxon>Cytophagales</taxon>
        <taxon>Hymenobacteraceae</taxon>
        <taxon>Hymenobacter</taxon>
    </lineage>
</organism>
<keyword evidence="2" id="KW-1185">Reference proteome</keyword>
<accession>A0A1G1T5G0</accession>
<sequence>MPSKPELLVVLLLMVGCKKAKDEPISELKGHWDRVRIDNFYYNAAGRQLATASGPGVAAYITIKDSTIEYFQTGNTTLLIFKYKRVGNQLLGTRITGPQDILELTPHRLKLHTGNIMVQRGDTARFEYDESFVR</sequence>
<dbReference type="RefSeq" id="WP_070727644.1">
    <property type="nucleotide sequence ID" value="NZ_MDZB01000099.1"/>
</dbReference>
<gene>
    <name evidence="1" type="ORF">BEN47_13520</name>
</gene>
<dbReference type="AlphaFoldDB" id="A0A1G1T5G0"/>
<reference evidence="1 2" key="1">
    <citation type="submission" date="2016-08" db="EMBL/GenBank/DDBJ databases">
        <title>Hymenobacter coccineus sp. nov., Hymenobacter lapidarius sp. nov. and Hymenobacter glacialis sp. nov., isolated from Antarctic soil.</title>
        <authorList>
            <person name="Sedlacek I."/>
            <person name="Kralova S."/>
            <person name="Kyrova K."/>
            <person name="Maslanova I."/>
            <person name="Stankova E."/>
            <person name="Vrbovska V."/>
            <person name="Nemec M."/>
            <person name="Bartak M."/>
            <person name="Svec P."/>
            <person name="Busse H.-J."/>
            <person name="Pantucek R."/>
        </authorList>
    </citation>
    <scope>NUCLEOTIDE SEQUENCE [LARGE SCALE GENOMIC DNA]</scope>
    <source>
        <strain evidence="1 2">CCM 8643</strain>
    </source>
</reference>
<comment type="caution">
    <text evidence="1">The sequence shown here is derived from an EMBL/GenBank/DDBJ whole genome shotgun (WGS) entry which is preliminary data.</text>
</comment>
<evidence type="ECO:0000313" key="1">
    <source>
        <dbReference type="EMBL" id="OGX86115.1"/>
    </source>
</evidence>
<dbReference type="Proteomes" id="UP000176294">
    <property type="component" value="Unassembled WGS sequence"/>
</dbReference>